<dbReference type="InterPro" id="IPR007627">
    <property type="entry name" value="RNA_pol_sigma70_r2"/>
</dbReference>
<dbReference type="PANTHER" id="PTHR43133">
    <property type="entry name" value="RNA POLYMERASE ECF-TYPE SIGMA FACTO"/>
    <property type="match status" value="1"/>
</dbReference>
<sequence>MSADADELQTLIARVALGDAHAFRRLYDACAPALLGVALRILSRRDRAEDALQEAFVKVWQRADSYSATAGSPRTWLTSIVRHQALDLLRSDRRRDTESTDDDAHAALADPPDERPDPLALLERALDALRLHACFEVVPEAQRRCLALAYYHGLSHSELAARLQAPIGSVKVWLRRGLERLRRCLDAAA</sequence>
<dbReference type="GO" id="GO:0003677">
    <property type="term" value="F:DNA binding"/>
    <property type="evidence" value="ECO:0007669"/>
    <property type="project" value="InterPro"/>
</dbReference>
<dbReference type="SUPFAM" id="SSF88946">
    <property type="entry name" value="Sigma2 domain of RNA polymerase sigma factors"/>
    <property type="match status" value="1"/>
</dbReference>
<keyword evidence="3" id="KW-0731">Sigma factor</keyword>
<evidence type="ECO:0000256" key="4">
    <source>
        <dbReference type="ARBA" id="ARBA00023163"/>
    </source>
</evidence>
<dbReference type="Pfam" id="PF08281">
    <property type="entry name" value="Sigma70_r4_2"/>
    <property type="match status" value="1"/>
</dbReference>
<dbReference type="InterPro" id="IPR013325">
    <property type="entry name" value="RNA_pol_sigma_r2"/>
</dbReference>
<feature type="domain" description="RNA polymerase sigma-70 region 2" evidence="6">
    <location>
        <begin position="26"/>
        <end position="95"/>
    </location>
</feature>
<evidence type="ECO:0000259" key="6">
    <source>
        <dbReference type="Pfam" id="PF04542"/>
    </source>
</evidence>
<keyword evidence="2" id="KW-0805">Transcription regulation</keyword>
<reference evidence="8 9" key="1">
    <citation type="submission" date="2019-03" db="EMBL/GenBank/DDBJ databases">
        <title>Genomic Encyclopedia of Type Strains, Phase IV (KMG-IV): sequencing the most valuable type-strain genomes for metagenomic binning, comparative biology and taxonomic classification.</title>
        <authorList>
            <person name="Goeker M."/>
        </authorList>
    </citation>
    <scope>NUCLEOTIDE SEQUENCE [LARGE SCALE GENOMIC DNA]</scope>
    <source>
        <strain evidence="8 9">DSM 25287</strain>
    </source>
</reference>
<dbReference type="OrthoDB" id="9784272at2"/>
<dbReference type="NCBIfam" id="TIGR02937">
    <property type="entry name" value="sigma70-ECF"/>
    <property type="match status" value="1"/>
</dbReference>
<dbReference type="InterPro" id="IPR039425">
    <property type="entry name" value="RNA_pol_sigma-70-like"/>
</dbReference>
<accession>A0A4R2KYH1</accession>
<dbReference type="AlphaFoldDB" id="A0A4R2KYH1"/>
<evidence type="ECO:0000256" key="3">
    <source>
        <dbReference type="ARBA" id="ARBA00023082"/>
    </source>
</evidence>
<dbReference type="EMBL" id="SLWY01000017">
    <property type="protein sequence ID" value="TCO79711.1"/>
    <property type="molecule type" value="Genomic_DNA"/>
</dbReference>
<dbReference type="SUPFAM" id="SSF88659">
    <property type="entry name" value="Sigma3 and sigma4 domains of RNA polymerase sigma factors"/>
    <property type="match status" value="1"/>
</dbReference>
<evidence type="ECO:0000259" key="7">
    <source>
        <dbReference type="Pfam" id="PF08281"/>
    </source>
</evidence>
<keyword evidence="9" id="KW-1185">Reference proteome</keyword>
<dbReference type="Gene3D" id="1.10.10.10">
    <property type="entry name" value="Winged helix-like DNA-binding domain superfamily/Winged helix DNA-binding domain"/>
    <property type="match status" value="1"/>
</dbReference>
<dbReference type="Gene3D" id="1.10.1740.10">
    <property type="match status" value="1"/>
</dbReference>
<dbReference type="GO" id="GO:0006352">
    <property type="term" value="P:DNA-templated transcription initiation"/>
    <property type="evidence" value="ECO:0007669"/>
    <property type="project" value="InterPro"/>
</dbReference>
<evidence type="ECO:0000313" key="9">
    <source>
        <dbReference type="Proteomes" id="UP000295765"/>
    </source>
</evidence>
<dbReference type="RefSeq" id="WP_132544337.1">
    <property type="nucleotide sequence ID" value="NZ_SLWY01000017.1"/>
</dbReference>
<dbReference type="InterPro" id="IPR013249">
    <property type="entry name" value="RNA_pol_sigma70_r4_t2"/>
</dbReference>
<dbReference type="Proteomes" id="UP000295765">
    <property type="component" value="Unassembled WGS sequence"/>
</dbReference>
<dbReference type="InterPro" id="IPR036388">
    <property type="entry name" value="WH-like_DNA-bd_sf"/>
</dbReference>
<comment type="caution">
    <text evidence="8">The sequence shown here is derived from an EMBL/GenBank/DDBJ whole genome shotgun (WGS) entry which is preliminary data.</text>
</comment>
<evidence type="ECO:0000313" key="8">
    <source>
        <dbReference type="EMBL" id="TCO79711.1"/>
    </source>
</evidence>
<proteinExistence type="inferred from homology"/>
<evidence type="ECO:0000256" key="1">
    <source>
        <dbReference type="ARBA" id="ARBA00010641"/>
    </source>
</evidence>
<evidence type="ECO:0000256" key="5">
    <source>
        <dbReference type="SAM" id="MobiDB-lite"/>
    </source>
</evidence>
<protein>
    <submittedName>
        <fullName evidence="8">RNA polymerase sigma-70 factor (ECF subfamily)</fullName>
    </submittedName>
</protein>
<feature type="compositionally biased region" description="Basic and acidic residues" evidence="5">
    <location>
        <begin position="92"/>
        <end position="105"/>
    </location>
</feature>
<dbReference type="GO" id="GO:0016987">
    <property type="term" value="F:sigma factor activity"/>
    <property type="evidence" value="ECO:0007669"/>
    <property type="project" value="UniProtKB-KW"/>
</dbReference>
<comment type="similarity">
    <text evidence="1">Belongs to the sigma-70 factor family. ECF subfamily.</text>
</comment>
<evidence type="ECO:0000256" key="2">
    <source>
        <dbReference type="ARBA" id="ARBA00023015"/>
    </source>
</evidence>
<feature type="domain" description="RNA polymerase sigma factor 70 region 4 type 2" evidence="7">
    <location>
        <begin position="129"/>
        <end position="181"/>
    </location>
</feature>
<dbReference type="PANTHER" id="PTHR43133:SF62">
    <property type="entry name" value="RNA POLYMERASE SIGMA FACTOR SIGZ"/>
    <property type="match status" value="1"/>
</dbReference>
<dbReference type="Pfam" id="PF04542">
    <property type="entry name" value="Sigma70_r2"/>
    <property type="match status" value="1"/>
</dbReference>
<feature type="region of interest" description="Disordered" evidence="5">
    <location>
        <begin position="92"/>
        <end position="116"/>
    </location>
</feature>
<keyword evidence="4" id="KW-0804">Transcription</keyword>
<gene>
    <name evidence="8" type="ORF">EV699_11720</name>
</gene>
<dbReference type="InterPro" id="IPR013324">
    <property type="entry name" value="RNA_pol_sigma_r3/r4-like"/>
</dbReference>
<name>A0A4R2KYH1_9GAMM</name>
<dbReference type="InterPro" id="IPR014284">
    <property type="entry name" value="RNA_pol_sigma-70_dom"/>
</dbReference>
<organism evidence="8 9">
    <name type="scientific">Plasticicumulans lactativorans</name>
    <dbReference type="NCBI Taxonomy" id="1133106"/>
    <lineage>
        <taxon>Bacteria</taxon>
        <taxon>Pseudomonadati</taxon>
        <taxon>Pseudomonadota</taxon>
        <taxon>Gammaproteobacteria</taxon>
        <taxon>Candidatus Competibacteraceae</taxon>
        <taxon>Plasticicumulans</taxon>
    </lineage>
</organism>